<name>A0A9P4JC20_9PEZI</name>
<dbReference type="EMBL" id="ML996082">
    <property type="protein sequence ID" value="KAF2156094.1"/>
    <property type="molecule type" value="Genomic_DNA"/>
</dbReference>
<dbReference type="SUPFAM" id="SSF51045">
    <property type="entry name" value="WW domain"/>
    <property type="match status" value="1"/>
</dbReference>
<dbReference type="CDD" id="cd00201">
    <property type="entry name" value="WW"/>
    <property type="match status" value="1"/>
</dbReference>
<feature type="region of interest" description="Disordered" evidence="1">
    <location>
        <begin position="318"/>
        <end position="340"/>
    </location>
</feature>
<dbReference type="InterPro" id="IPR036020">
    <property type="entry name" value="WW_dom_sf"/>
</dbReference>
<comment type="caution">
    <text evidence="3">The sequence shown here is derived from an EMBL/GenBank/DDBJ whole genome shotgun (WGS) entry which is preliminary data.</text>
</comment>
<proteinExistence type="predicted"/>
<evidence type="ECO:0000256" key="1">
    <source>
        <dbReference type="SAM" id="MobiDB-lite"/>
    </source>
</evidence>
<feature type="compositionally biased region" description="Pro residues" evidence="1">
    <location>
        <begin position="54"/>
        <end position="70"/>
    </location>
</feature>
<feature type="domain" description="WW" evidence="2">
    <location>
        <begin position="15"/>
        <end position="49"/>
    </location>
</feature>
<keyword evidence="4" id="KW-1185">Reference proteome</keyword>
<gene>
    <name evidence="3" type="ORF">K461DRAFT_291047</name>
</gene>
<feature type="compositionally biased region" description="Low complexity" evidence="1">
    <location>
        <begin position="319"/>
        <end position="329"/>
    </location>
</feature>
<feature type="compositionally biased region" description="Gly residues" evidence="1">
    <location>
        <begin position="172"/>
        <end position="185"/>
    </location>
</feature>
<feature type="region of interest" description="Disordered" evidence="1">
    <location>
        <begin position="1"/>
        <end position="20"/>
    </location>
</feature>
<dbReference type="PROSITE" id="PS01159">
    <property type="entry name" value="WW_DOMAIN_1"/>
    <property type="match status" value="1"/>
</dbReference>
<feature type="compositionally biased region" description="Polar residues" evidence="1">
    <location>
        <begin position="189"/>
        <end position="203"/>
    </location>
</feature>
<feature type="compositionally biased region" description="Gly residues" evidence="1">
    <location>
        <begin position="103"/>
        <end position="156"/>
    </location>
</feature>
<dbReference type="Gene3D" id="2.20.70.10">
    <property type="match status" value="1"/>
</dbReference>
<sequence length="383" mass="38925">MPDNDPDAGPDHAPPSVPTGWIAQWDANSRKYYFVQISTGVSTWEVPTKAAPTVPTPGSTPVPPNNPYPMPDESYNGHGGDGTRGVGGEGERGFGNMAMNALLGGGNKPQGGQQSGLGGIASSLLGGGSSSHGNQGHGSSGGGLGQLAGSLLGGGSNKPNQGGSSSGSKPSSGGGLLGGLFGGHGQSHQNYGYSHNTNQSGTYNGAPPPNSYQEAFNSGQHVDTANSRMTSNNTMSEDMVSRIASNTASRAAMEDTSPRLSPTTPMANTSLNTRVVHTKAANTNSPKEVSTRPSMTRTVNTSKAVMADTLVNNNMVGHTPTSTASSSSTEEGNTAARTREATISTVRVATPGNRRMANRLTVKASMASTVATVAARSGNEPRA</sequence>
<protein>
    <recommendedName>
        <fullName evidence="2">WW domain-containing protein</fullName>
    </recommendedName>
</protein>
<dbReference type="Pfam" id="PF00397">
    <property type="entry name" value="WW"/>
    <property type="match status" value="1"/>
</dbReference>
<evidence type="ECO:0000313" key="4">
    <source>
        <dbReference type="Proteomes" id="UP000799439"/>
    </source>
</evidence>
<feature type="region of interest" description="Disordered" evidence="1">
    <location>
        <begin position="248"/>
        <end position="268"/>
    </location>
</feature>
<feature type="compositionally biased region" description="Polar residues" evidence="1">
    <location>
        <begin position="258"/>
        <end position="268"/>
    </location>
</feature>
<feature type="region of interest" description="Disordered" evidence="1">
    <location>
        <begin position="48"/>
        <end position="212"/>
    </location>
</feature>
<reference evidence="3" key="1">
    <citation type="journal article" date="2020" name="Stud. Mycol.">
        <title>101 Dothideomycetes genomes: a test case for predicting lifestyles and emergence of pathogens.</title>
        <authorList>
            <person name="Haridas S."/>
            <person name="Albert R."/>
            <person name="Binder M."/>
            <person name="Bloem J."/>
            <person name="Labutti K."/>
            <person name="Salamov A."/>
            <person name="Andreopoulos B."/>
            <person name="Baker S."/>
            <person name="Barry K."/>
            <person name="Bills G."/>
            <person name="Bluhm B."/>
            <person name="Cannon C."/>
            <person name="Castanera R."/>
            <person name="Culley D."/>
            <person name="Daum C."/>
            <person name="Ezra D."/>
            <person name="Gonzalez J."/>
            <person name="Henrissat B."/>
            <person name="Kuo A."/>
            <person name="Liang C."/>
            <person name="Lipzen A."/>
            <person name="Lutzoni F."/>
            <person name="Magnuson J."/>
            <person name="Mondo S."/>
            <person name="Nolan M."/>
            <person name="Ohm R."/>
            <person name="Pangilinan J."/>
            <person name="Park H.-J."/>
            <person name="Ramirez L."/>
            <person name="Alfaro M."/>
            <person name="Sun H."/>
            <person name="Tritt A."/>
            <person name="Yoshinaga Y."/>
            <person name="Zwiers L.-H."/>
            <person name="Turgeon B."/>
            <person name="Goodwin S."/>
            <person name="Spatafora J."/>
            <person name="Crous P."/>
            <person name="Grigoriev I."/>
        </authorList>
    </citation>
    <scope>NUCLEOTIDE SEQUENCE</scope>
    <source>
        <strain evidence="3">CBS 260.36</strain>
    </source>
</reference>
<dbReference type="PROSITE" id="PS50020">
    <property type="entry name" value="WW_DOMAIN_2"/>
    <property type="match status" value="1"/>
</dbReference>
<dbReference type="SMART" id="SM00456">
    <property type="entry name" value="WW"/>
    <property type="match status" value="1"/>
</dbReference>
<evidence type="ECO:0000259" key="2">
    <source>
        <dbReference type="PROSITE" id="PS50020"/>
    </source>
</evidence>
<feature type="compositionally biased region" description="Polar residues" evidence="1">
    <location>
        <begin position="330"/>
        <end position="340"/>
    </location>
</feature>
<feature type="compositionally biased region" description="Gly residues" evidence="1">
    <location>
        <begin position="77"/>
        <end position="88"/>
    </location>
</feature>
<dbReference type="Proteomes" id="UP000799439">
    <property type="component" value="Unassembled WGS sequence"/>
</dbReference>
<organism evidence="3 4">
    <name type="scientific">Myriangium duriaei CBS 260.36</name>
    <dbReference type="NCBI Taxonomy" id="1168546"/>
    <lineage>
        <taxon>Eukaryota</taxon>
        <taxon>Fungi</taxon>
        <taxon>Dikarya</taxon>
        <taxon>Ascomycota</taxon>
        <taxon>Pezizomycotina</taxon>
        <taxon>Dothideomycetes</taxon>
        <taxon>Dothideomycetidae</taxon>
        <taxon>Myriangiales</taxon>
        <taxon>Myriangiaceae</taxon>
        <taxon>Myriangium</taxon>
    </lineage>
</organism>
<dbReference type="AlphaFoldDB" id="A0A9P4JC20"/>
<dbReference type="OrthoDB" id="2367685at2759"/>
<accession>A0A9P4JC20</accession>
<dbReference type="InterPro" id="IPR001202">
    <property type="entry name" value="WW_dom"/>
</dbReference>
<evidence type="ECO:0000313" key="3">
    <source>
        <dbReference type="EMBL" id="KAF2156094.1"/>
    </source>
</evidence>
<feature type="compositionally biased region" description="Low complexity" evidence="1">
    <location>
        <begin position="157"/>
        <end position="171"/>
    </location>
</feature>